<dbReference type="Proteomes" id="UP001200557">
    <property type="component" value="Unassembled WGS sequence"/>
</dbReference>
<protein>
    <submittedName>
        <fullName evidence="3">DUF1653 domain-containing protein</fullName>
    </submittedName>
</protein>
<feature type="region of interest" description="Disordered" evidence="1">
    <location>
        <begin position="1"/>
        <end position="29"/>
    </location>
</feature>
<proteinExistence type="predicted"/>
<keyword evidence="4" id="KW-1185">Reference proteome</keyword>
<evidence type="ECO:0000256" key="1">
    <source>
        <dbReference type="SAM" id="MobiDB-lite"/>
    </source>
</evidence>
<name>A0ABS9D0E8_9RHOB</name>
<evidence type="ECO:0000313" key="4">
    <source>
        <dbReference type="Proteomes" id="UP001200557"/>
    </source>
</evidence>
<dbReference type="RefSeq" id="WP_235226411.1">
    <property type="nucleotide sequence ID" value="NZ_JAKGAQ010000003.1"/>
</dbReference>
<evidence type="ECO:0000259" key="2">
    <source>
        <dbReference type="Pfam" id="PF07866"/>
    </source>
</evidence>
<evidence type="ECO:0000313" key="3">
    <source>
        <dbReference type="EMBL" id="MCF2872085.1"/>
    </source>
</evidence>
<comment type="caution">
    <text evidence="3">The sequence shown here is derived from an EMBL/GenBank/DDBJ whole genome shotgun (WGS) entry which is preliminary data.</text>
</comment>
<organism evidence="3 4">
    <name type="scientific">Octadecabacter dasysiphoniae</name>
    <dbReference type="NCBI Taxonomy" id="2909341"/>
    <lineage>
        <taxon>Bacteria</taxon>
        <taxon>Pseudomonadati</taxon>
        <taxon>Pseudomonadota</taxon>
        <taxon>Alphaproteobacteria</taxon>
        <taxon>Rhodobacterales</taxon>
        <taxon>Roseobacteraceae</taxon>
        <taxon>Octadecabacter</taxon>
    </lineage>
</organism>
<dbReference type="Pfam" id="PF07866">
    <property type="entry name" value="DUF1653"/>
    <property type="match status" value="1"/>
</dbReference>
<feature type="domain" description="DUF1653" evidence="2">
    <location>
        <begin position="28"/>
        <end position="74"/>
    </location>
</feature>
<accession>A0ABS9D0E8</accession>
<sequence>MKNPFRKATEAPDAVPPSPLARAGWQPTHRHKKGGLYRLISFGTDEATRTPVAIYDDQFGTVWVRAAAEFEQVERFAPLDPSDPI</sequence>
<dbReference type="InterPro" id="IPR023387">
    <property type="entry name" value="DUF1653-like_dom"/>
</dbReference>
<gene>
    <name evidence="3" type="ORF">L0664_13500</name>
</gene>
<dbReference type="EMBL" id="JAKGAQ010000003">
    <property type="protein sequence ID" value="MCF2872085.1"/>
    <property type="molecule type" value="Genomic_DNA"/>
</dbReference>
<reference evidence="3 4" key="1">
    <citation type="submission" date="2022-01" db="EMBL/GenBank/DDBJ databases">
        <title>Octadecabacter sp. nov., isolated from a marine alga.</title>
        <authorList>
            <person name="Jin M.S."/>
            <person name="Kim H.M."/>
            <person name="Han D.M."/>
            <person name="Jung J.J."/>
            <person name="Jeon C.O."/>
        </authorList>
    </citation>
    <scope>NUCLEOTIDE SEQUENCE [LARGE SCALE GENOMIC DNA]</scope>
    <source>
        <strain evidence="3 4">G9-8</strain>
    </source>
</reference>